<dbReference type="Proteomes" id="UP000824190">
    <property type="component" value="Unassembled WGS sequence"/>
</dbReference>
<dbReference type="AlphaFoldDB" id="A0A9D1UKG1"/>
<reference evidence="1" key="1">
    <citation type="journal article" date="2021" name="PeerJ">
        <title>Extensive microbial diversity within the chicken gut microbiome revealed by metagenomics and culture.</title>
        <authorList>
            <person name="Gilroy R."/>
            <person name="Ravi A."/>
            <person name="Getino M."/>
            <person name="Pursley I."/>
            <person name="Horton D.L."/>
            <person name="Alikhan N.F."/>
            <person name="Baker D."/>
            <person name="Gharbi K."/>
            <person name="Hall N."/>
            <person name="Watson M."/>
            <person name="Adriaenssens E.M."/>
            <person name="Foster-Nyarko E."/>
            <person name="Jarju S."/>
            <person name="Secka A."/>
            <person name="Antonio M."/>
            <person name="Oren A."/>
            <person name="Chaudhuri R.R."/>
            <person name="La Ragione R."/>
            <person name="Hildebrand F."/>
            <person name="Pallen M.J."/>
        </authorList>
    </citation>
    <scope>NUCLEOTIDE SEQUENCE</scope>
    <source>
        <strain evidence="1">CHK32-1732</strain>
    </source>
</reference>
<dbReference type="EMBL" id="DXGC01000047">
    <property type="protein sequence ID" value="HIW91002.1"/>
    <property type="molecule type" value="Genomic_DNA"/>
</dbReference>
<evidence type="ECO:0000313" key="1">
    <source>
        <dbReference type="EMBL" id="HIW91002.1"/>
    </source>
</evidence>
<accession>A0A9D1UKG1</accession>
<sequence length="125" mass="13789">MPQIVFSILATTEQRDEIVQDFQDVLAANSDVLTATLDVDTTVPSDPSLQEVWQDHGFADATEEEPEAAALVIDVPKYDGSISGLSMRLSEVLTEREKQPAEQLFQQIKDDAGSPRVPWHVGVRP</sequence>
<protein>
    <submittedName>
        <fullName evidence="1">Uncharacterized protein</fullName>
    </submittedName>
</protein>
<name>A0A9D1UKG1_9CORY</name>
<gene>
    <name evidence="1" type="ORF">H9870_04990</name>
</gene>
<organism evidence="1 2">
    <name type="scientific">Candidatus Corynebacterium avicola</name>
    <dbReference type="NCBI Taxonomy" id="2838527"/>
    <lineage>
        <taxon>Bacteria</taxon>
        <taxon>Bacillati</taxon>
        <taxon>Actinomycetota</taxon>
        <taxon>Actinomycetes</taxon>
        <taxon>Mycobacteriales</taxon>
        <taxon>Corynebacteriaceae</taxon>
        <taxon>Corynebacterium</taxon>
    </lineage>
</organism>
<comment type="caution">
    <text evidence="1">The sequence shown here is derived from an EMBL/GenBank/DDBJ whole genome shotgun (WGS) entry which is preliminary data.</text>
</comment>
<reference evidence="1" key="2">
    <citation type="submission" date="2021-04" db="EMBL/GenBank/DDBJ databases">
        <authorList>
            <person name="Gilroy R."/>
        </authorList>
    </citation>
    <scope>NUCLEOTIDE SEQUENCE</scope>
    <source>
        <strain evidence="1">CHK32-1732</strain>
    </source>
</reference>
<proteinExistence type="predicted"/>
<evidence type="ECO:0000313" key="2">
    <source>
        <dbReference type="Proteomes" id="UP000824190"/>
    </source>
</evidence>